<proteinExistence type="predicted"/>
<dbReference type="InterPro" id="IPR009057">
    <property type="entry name" value="Homeodomain-like_sf"/>
</dbReference>
<dbReference type="Proteomes" id="UP000287857">
    <property type="component" value="Unassembled WGS sequence"/>
</dbReference>
<evidence type="ECO:0000256" key="1">
    <source>
        <dbReference type="ARBA" id="ARBA00023015"/>
    </source>
</evidence>
<protein>
    <submittedName>
        <fullName evidence="7">AraC family transcriptional regulator</fullName>
    </submittedName>
</protein>
<dbReference type="GO" id="GO:0043565">
    <property type="term" value="F:sequence-specific DNA binding"/>
    <property type="evidence" value="ECO:0007669"/>
    <property type="project" value="InterPro"/>
</dbReference>
<dbReference type="SUPFAM" id="SSF46689">
    <property type="entry name" value="Homeodomain-like"/>
    <property type="match status" value="2"/>
</dbReference>
<accession>A0A430A117</accession>
<dbReference type="InterPro" id="IPR020449">
    <property type="entry name" value="Tscrpt_reg_AraC-type_HTH"/>
</dbReference>
<dbReference type="SMART" id="SM00342">
    <property type="entry name" value="HTH_ARAC"/>
    <property type="match status" value="1"/>
</dbReference>
<name>A0A430A117_9ENTE</name>
<dbReference type="RefSeq" id="WP_125983040.1">
    <property type="nucleotide sequence ID" value="NZ_NGJS01000002.1"/>
</dbReference>
<dbReference type="Gene3D" id="1.10.10.60">
    <property type="entry name" value="Homeodomain-like"/>
    <property type="match status" value="2"/>
</dbReference>
<dbReference type="PROSITE" id="PS01124">
    <property type="entry name" value="HTH_ARAC_FAMILY_2"/>
    <property type="match status" value="1"/>
</dbReference>
<evidence type="ECO:0000313" key="7">
    <source>
        <dbReference type="EMBL" id="RSU00088.1"/>
    </source>
</evidence>
<dbReference type="Gene3D" id="3.40.50.2300">
    <property type="match status" value="1"/>
</dbReference>
<keyword evidence="8" id="KW-1185">Reference proteome</keyword>
<dbReference type="SUPFAM" id="SSF52172">
    <property type="entry name" value="CheY-like"/>
    <property type="match status" value="1"/>
</dbReference>
<gene>
    <name evidence="7" type="ORF">CBF37_01950</name>
</gene>
<evidence type="ECO:0000259" key="6">
    <source>
        <dbReference type="PROSITE" id="PS50110"/>
    </source>
</evidence>
<evidence type="ECO:0000259" key="5">
    <source>
        <dbReference type="PROSITE" id="PS01124"/>
    </source>
</evidence>
<dbReference type="PANTHER" id="PTHR43280">
    <property type="entry name" value="ARAC-FAMILY TRANSCRIPTIONAL REGULATOR"/>
    <property type="match status" value="1"/>
</dbReference>
<dbReference type="PRINTS" id="PR00032">
    <property type="entry name" value="HTHARAC"/>
</dbReference>
<dbReference type="PANTHER" id="PTHR43280:SF28">
    <property type="entry name" value="HTH-TYPE TRANSCRIPTIONAL ACTIVATOR RHAS"/>
    <property type="match status" value="1"/>
</dbReference>
<dbReference type="GO" id="GO:0003700">
    <property type="term" value="F:DNA-binding transcription factor activity"/>
    <property type="evidence" value="ECO:0007669"/>
    <property type="project" value="InterPro"/>
</dbReference>
<evidence type="ECO:0000256" key="3">
    <source>
        <dbReference type="ARBA" id="ARBA00023163"/>
    </source>
</evidence>
<dbReference type="EMBL" id="NGJS01000002">
    <property type="protein sequence ID" value="RSU00088.1"/>
    <property type="molecule type" value="Genomic_DNA"/>
</dbReference>
<feature type="domain" description="HTH araC/xylS-type" evidence="5">
    <location>
        <begin position="145"/>
        <end position="243"/>
    </location>
</feature>
<dbReference type="InterPro" id="IPR011006">
    <property type="entry name" value="CheY-like_superfamily"/>
</dbReference>
<reference evidence="7 8" key="1">
    <citation type="submission" date="2017-05" db="EMBL/GenBank/DDBJ databases">
        <title>Vagococcus spp. assemblies.</title>
        <authorList>
            <person name="Gulvik C.A."/>
        </authorList>
    </citation>
    <scope>NUCLEOTIDE SEQUENCE [LARGE SCALE GENOMIC DNA]</scope>
    <source>
        <strain evidence="7 8">SS1995</strain>
    </source>
</reference>
<dbReference type="PROSITE" id="PS50110">
    <property type="entry name" value="RESPONSE_REGULATORY"/>
    <property type="match status" value="1"/>
</dbReference>
<dbReference type="AlphaFoldDB" id="A0A430A117"/>
<dbReference type="InterPro" id="IPR018060">
    <property type="entry name" value="HTH_AraC"/>
</dbReference>
<evidence type="ECO:0000256" key="4">
    <source>
        <dbReference type="PROSITE-ProRule" id="PRU00169"/>
    </source>
</evidence>
<comment type="caution">
    <text evidence="7">The sequence shown here is derived from an EMBL/GenBank/DDBJ whole genome shotgun (WGS) entry which is preliminary data.</text>
</comment>
<evidence type="ECO:0000313" key="8">
    <source>
        <dbReference type="Proteomes" id="UP000287857"/>
    </source>
</evidence>
<dbReference type="OrthoDB" id="342399at2"/>
<dbReference type="InterPro" id="IPR001789">
    <property type="entry name" value="Sig_transdc_resp-reg_receiver"/>
</dbReference>
<dbReference type="InterPro" id="IPR018062">
    <property type="entry name" value="HTH_AraC-typ_CS"/>
</dbReference>
<keyword evidence="2" id="KW-0238">DNA-binding</keyword>
<evidence type="ECO:0000256" key="2">
    <source>
        <dbReference type="ARBA" id="ARBA00023125"/>
    </source>
</evidence>
<sequence length="258" mass="29734">MCYVLIATPDVKERQFIKKIIKQNFFNIQLLPDASTSKEALAVSRNYEISLLILNISSAMEDPFYAKAKILEEQQNIRVILIDDEENFVHLHKSLRCGAIDYLVSPLDKEEVQQSIHRAVLSLNQVSLLHSSKNRITDTKKEQSNQMMLYIHKNYQDAISLDTLAEFSHLNRSYVSRLFKEATNMTVTEYLTSFRLEQAKKLLSTTDLSIAEISLEVGYIDPAYFSRLFKKDIGCTPKKYRQTYQGYVSPPDMAFALQ</sequence>
<dbReference type="GO" id="GO:0000160">
    <property type="term" value="P:phosphorelay signal transduction system"/>
    <property type="evidence" value="ECO:0007669"/>
    <property type="project" value="InterPro"/>
</dbReference>
<comment type="caution">
    <text evidence="4">Lacks conserved residue(s) required for the propagation of feature annotation.</text>
</comment>
<keyword evidence="3" id="KW-0804">Transcription</keyword>
<organism evidence="7 8">
    <name type="scientific">Vagococcus vulneris</name>
    <dbReference type="NCBI Taxonomy" id="1977869"/>
    <lineage>
        <taxon>Bacteria</taxon>
        <taxon>Bacillati</taxon>
        <taxon>Bacillota</taxon>
        <taxon>Bacilli</taxon>
        <taxon>Lactobacillales</taxon>
        <taxon>Enterococcaceae</taxon>
        <taxon>Vagococcus</taxon>
    </lineage>
</organism>
<keyword evidence="1" id="KW-0805">Transcription regulation</keyword>
<dbReference type="Pfam" id="PF12833">
    <property type="entry name" value="HTH_18"/>
    <property type="match status" value="1"/>
</dbReference>
<feature type="domain" description="Response regulatory" evidence="6">
    <location>
        <begin position="3"/>
        <end position="120"/>
    </location>
</feature>
<dbReference type="PROSITE" id="PS00041">
    <property type="entry name" value="HTH_ARAC_FAMILY_1"/>
    <property type="match status" value="1"/>
</dbReference>